<name>A0A8X6LL38_TRICU</name>
<accession>A0A8X6LL38</accession>
<comment type="caution">
    <text evidence="2">The sequence shown here is derived from an EMBL/GenBank/DDBJ whole genome shotgun (WGS) entry which is preliminary data.</text>
</comment>
<feature type="transmembrane region" description="Helical" evidence="1">
    <location>
        <begin position="95"/>
        <end position="114"/>
    </location>
</feature>
<keyword evidence="1" id="KW-1133">Transmembrane helix</keyword>
<dbReference type="OrthoDB" id="6430535at2759"/>
<protein>
    <submittedName>
        <fullName evidence="2">Uncharacterized protein</fullName>
    </submittedName>
</protein>
<organism evidence="2 3">
    <name type="scientific">Trichonephila clavata</name>
    <name type="common">Joro spider</name>
    <name type="synonym">Nephila clavata</name>
    <dbReference type="NCBI Taxonomy" id="2740835"/>
    <lineage>
        <taxon>Eukaryota</taxon>
        <taxon>Metazoa</taxon>
        <taxon>Ecdysozoa</taxon>
        <taxon>Arthropoda</taxon>
        <taxon>Chelicerata</taxon>
        <taxon>Arachnida</taxon>
        <taxon>Araneae</taxon>
        <taxon>Araneomorphae</taxon>
        <taxon>Entelegynae</taxon>
        <taxon>Araneoidea</taxon>
        <taxon>Nephilidae</taxon>
        <taxon>Trichonephila</taxon>
    </lineage>
</organism>
<reference evidence="2" key="1">
    <citation type="submission" date="2020-07" db="EMBL/GenBank/DDBJ databases">
        <title>Multicomponent nature underlies the extraordinary mechanical properties of spider dragline silk.</title>
        <authorList>
            <person name="Kono N."/>
            <person name="Nakamura H."/>
            <person name="Mori M."/>
            <person name="Yoshida Y."/>
            <person name="Ohtoshi R."/>
            <person name="Malay A.D."/>
            <person name="Moran D.A.P."/>
            <person name="Tomita M."/>
            <person name="Numata K."/>
            <person name="Arakawa K."/>
        </authorList>
    </citation>
    <scope>NUCLEOTIDE SEQUENCE</scope>
</reference>
<dbReference type="Proteomes" id="UP000887116">
    <property type="component" value="Unassembled WGS sequence"/>
</dbReference>
<dbReference type="AlphaFoldDB" id="A0A8X6LL38"/>
<keyword evidence="3" id="KW-1185">Reference proteome</keyword>
<evidence type="ECO:0000256" key="1">
    <source>
        <dbReference type="SAM" id="Phobius"/>
    </source>
</evidence>
<feature type="transmembrane region" description="Helical" evidence="1">
    <location>
        <begin position="21"/>
        <end position="43"/>
    </location>
</feature>
<keyword evidence="1" id="KW-0472">Membrane</keyword>
<evidence type="ECO:0000313" key="2">
    <source>
        <dbReference type="EMBL" id="GFR12352.1"/>
    </source>
</evidence>
<keyword evidence="1" id="KW-0812">Transmembrane</keyword>
<dbReference type="EMBL" id="BMAO01036665">
    <property type="protein sequence ID" value="GFR12352.1"/>
    <property type="molecule type" value="Genomic_DNA"/>
</dbReference>
<proteinExistence type="predicted"/>
<evidence type="ECO:0000313" key="3">
    <source>
        <dbReference type="Proteomes" id="UP000887116"/>
    </source>
</evidence>
<sequence>MVELFWGGYRLAFRSCRNTKYVIALICSASCYLTFQLLIMISACMTNEMAENVKNTLLCMKYRFSHDLRETKFKEISTKENNLTLWKMYVLDRSLLITSFGTVLTYGILIGTLGEES</sequence>
<gene>
    <name evidence="2" type="primary">AVEN_69863_1</name>
    <name evidence="2" type="ORF">TNCT_357811</name>
</gene>